<dbReference type="SUPFAM" id="SSF53098">
    <property type="entry name" value="Ribonuclease H-like"/>
    <property type="match status" value="1"/>
</dbReference>
<name>A0ABP0W6E3_9BRYO</name>
<protein>
    <recommendedName>
        <fullName evidence="1">HAT C-terminal dimerisation domain-containing protein</fullName>
    </recommendedName>
</protein>
<dbReference type="InterPro" id="IPR008906">
    <property type="entry name" value="HATC_C_dom"/>
</dbReference>
<evidence type="ECO:0000313" key="2">
    <source>
        <dbReference type="EMBL" id="CAK9262094.1"/>
    </source>
</evidence>
<evidence type="ECO:0000259" key="1">
    <source>
        <dbReference type="Pfam" id="PF05699"/>
    </source>
</evidence>
<feature type="domain" description="HAT C-terminal dimerisation" evidence="1">
    <location>
        <begin position="109"/>
        <end position="176"/>
    </location>
</feature>
<sequence>MWFAKLMAHLQPRIEPITIDGVDDEKVTIAADNDEIGPIKALLLYQLKEKYFFKPLHSVATYLDPLQKNCLLDCGFTQKLIDHGLLYLKDIMRKEDTHKRARLDGEVKHDVGLLPWWKIKSANFPILARTARAILCIPTSSSMLKCTFSFTGNTRTNKRNVLKPNTLNDLLYLRSNQDLDRSQ</sequence>
<evidence type="ECO:0000313" key="3">
    <source>
        <dbReference type="Proteomes" id="UP001497444"/>
    </source>
</evidence>
<gene>
    <name evidence="2" type="ORF">CSSPJE1EN1_LOCUS7572</name>
</gene>
<accession>A0ABP0W6E3</accession>
<dbReference type="InterPro" id="IPR012337">
    <property type="entry name" value="RNaseH-like_sf"/>
</dbReference>
<organism evidence="2 3">
    <name type="scientific">Sphagnum jensenii</name>
    <dbReference type="NCBI Taxonomy" id="128206"/>
    <lineage>
        <taxon>Eukaryota</taxon>
        <taxon>Viridiplantae</taxon>
        <taxon>Streptophyta</taxon>
        <taxon>Embryophyta</taxon>
        <taxon>Bryophyta</taxon>
        <taxon>Sphagnophytina</taxon>
        <taxon>Sphagnopsida</taxon>
        <taxon>Sphagnales</taxon>
        <taxon>Sphagnaceae</taxon>
        <taxon>Sphagnum</taxon>
    </lineage>
</organism>
<reference evidence="2" key="1">
    <citation type="submission" date="2024-02" db="EMBL/GenBank/DDBJ databases">
        <authorList>
            <consortium name="ELIXIR-Norway"/>
            <consortium name="Elixir Norway"/>
        </authorList>
    </citation>
    <scope>NUCLEOTIDE SEQUENCE</scope>
</reference>
<keyword evidence="3" id="KW-1185">Reference proteome</keyword>
<dbReference type="Proteomes" id="UP001497444">
    <property type="component" value="Chromosome 14"/>
</dbReference>
<dbReference type="Pfam" id="PF05699">
    <property type="entry name" value="Dimer_Tnp_hAT"/>
    <property type="match status" value="1"/>
</dbReference>
<proteinExistence type="predicted"/>
<dbReference type="EMBL" id="OZ020109">
    <property type="protein sequence ID" value="CAK9262094.1"/>
    <property type="molecule type" value="Genomic_DNA"/>
</dbReference>